<reference evidence="4" key="1">
    <citation type="journal article" date="2023" name="Mol. Phylogenet. Evol.">
        <title>Genome-scale phylogeny and comparative genomics of the fungal order Sordariales.</title>
        <authorList>
            <person name="Hensen N."/>
            <person name="Bonometti L."/>
            <person name="Westerberg I."/>
            <person name="Brannstrom I.O."/>
            <person name="Guillou S."/>
            <person name="Cros-Aarteil S."/>
            <person name="Calhoun S."/>
            <person name="Haridas S."/>
            <person name="Kuo A."/>
            <person name="Mondo S."/>
            <person name="Pangilinan J."/>
            <person name="Riley R."/>
            <person name="LaButti K."/>
            <person name="Andreopoulos B."/>
            <person name="Lipzen A."/>
            <person name="Chen C."/>
            <person name="Yan M."/>
            <person name="Daum C."/>
            <person name="Ng V."/>
            <person name="Clum A."/>
            <person name="Steindorff A."/>
            <person name="Ohm R.A."/>
            <person name="Martin F."/>
            <person name="Silar P."/>
            <person name="Natvig D.O."/>
            <person name="Lalanne C."/>
            <person name="Gautier V."/>
            <person name="Ament-Velasquez S.L."/>
            <person name="Kruys A."/>
            <person name="Hutchinson M.I."/>
            <person name="Powell A.J."/>
            <person name="Barry K."/>
            <person name="Miller A.N."/>
            <person name="Grigoriev I.V."/>
            <person name="Debuchy R."/>
            <person name="Gladieux P."/>
            <person name="Hiltunen Thoren M."/>
            <person name="Johannesson H."/>
        </authorList>
    </citation>
    <scope>NUCLEOTIDE SEQUENCE</scope>
    <source>
        <strain evidence="4">CBS 118394</strain>
    </source>
</reference>
<evidence type="ECO:0000256" key="3">
    <source>
        <dbReference type="SAM" id="SignalP"/>
    </source>
</evidence>
<keyword evidence="2" id="KW-0040">ANK repeat</keyword>
<evidence type="ECO:0000256" key="1">
    <source>
        <dbReference type="ARBA" id="ARBA00022737"/>
    </source>
</evidence>
<evidence type="ECO:0000313" key="4">
    <source>
        <dbReference type="EMBL" id="KAK3312285.1"/>
    </source>
</evidence>
<dbReference type="Gene3D" id="1.25.40.20">
    <property type="entry name" value="Ankyrin repeat-containing domain"/>
    <property type="match status" value="2"/>
</dbReference>
<feature type="signal peptide" evidence="3">
    <location>
        <begin position="1"/>
        <end position="17"/>
    </location>
</feature>
<dbReference type="SUPFAM" id="SSF48403">
    <property type="entry name" value="Ankyrin repeat"/>
    <property type="match status" value="1"/>
</dbReference>
<reference evidence="4" key="2">
    <citation type="submission" date="2023-06" db="EMBL/GenBank/DDBJ databases">
        <authorList>
            <consortium name="Lawrence Berkeley National Laboratory"/>
            <person name="Haridas S."/>
            <person name="Hensen N."/>
            <person name="Bonometti L."/>
            <person name="Westerberg I."/>
            <person name="Brannstrom I.O."/>
            <person name="Guillou S."/>
            <person name="Cros-Aarteil S."/>
            <person name="Calhoun S."/>
            <person name="Kuo A."/>
            <person name="Mondo S."/>
            <person name="Pangilinan J."/>
            <person name="Riley R."/>
            <person name="Labutti K."/>
            <person name="Andreopoulos B."/>
            <person name="Lipzen A."/>
            <person name="Chen C."/>
            <person name="Yanf M."/>
            <person name="Daum C."/>
            <person name="Ng V."/>
            <person name="Clum A."/>
            <person name="Steindorff A."/>
            <person name="Ohm R."/>
            <person name="Martin F."/>
            <person name="Silar P."/>
            <person name="Natvig D."/>
            <person name="Lalanne C."/>
            <person name="Gautier V."/>
            <person name="Ament-Velasquez S.L."/>
            <person name="Kruys A."/>
            <person name="Hutchinson M.I."/>
            <person name="Powell A.J."/>
            <person name="Barry K."/>
            <person name="Miller A.N."/>
            <person name="Grigoriev I.V."/>
            <person name="Debuchy R."/>
            <person name="Gladieux P."/>
            <person name="Thoren M.H."/>
            <person name="Johannesson H."/>
        </authorList>
    </citation>
    <scope>NUCLEOTIDE SEQUENCE</scope>
    <source>
        <strain evidence="4">CBS 118394</strain>
    </source>
</reference>
<keyword evidence="3" id="KW-0732">Signal</keyword>
<dbReference type="InterPro" id="IPR036770">
    <property type="entry name" value="Ankyrin_rpt-contain_sf"/>
</dbReference>
<dbReference type="EMBL" id="JAUEDM010000009">
    <property type="protein sequence ID" value="KAK3312285.1"/>
    <property type="molecule type" value="Genomic_DNA"/>
</dbReference>
<organism evidence="4 5">
    <name type="scientific">Apodospora peruviana</name>
    <dbReference type="NCBI Taxonomy" id="516989"/>
    <lineage>
        <taxon>Eukaryota</taxon>
        <taxon>Fungi</taxon>
        <taxon>Dikarya</taxon>
        <taxon>Ascomycota</taxon>
        <taxon>Pezizomycotina</taxon>
        <taxon>Sordariomycetes</taxon>
        <taxon>Sordariomycetidae</taxon>
        <taxon>Sordariales</taxon>
        <taxon>Lasiosphaeriaceae</taxon>
        <taxon>Apodospora</taxon>
    </lineage>
</organism>
<keyword evidence="5" id="KW-1185">Reference proteome</keyword>
<accession>A0AAE0HSW6</accession>
<dbReference type="InterPro" id="IPR051637">
    <property type="entry name" value="Ank_repeat_dom-contain_49"/>
</dbReference>
<keyword evidence="1" id="KW-0677">Repeat</keyword>
<protein>
    <submittedName>
        <fullName evidence="4">Uncharacterized protein</fullName>
    </submittedName>
</protein>
<dbReference type="Proteomes" id="UP001283341">
    <property type="component" value="Unassembled WGS sequence"/>
</dbReference>
<evidence type="ECO:0000256" key="2">
    <source>
        <dbReference type="ARBA" id="ARBA00023043"/>
    </source>
</evidence>
<comment type="caution">
    <text evidence="4">The sequence shown here is derived from an EMBL/GenBank/DDBJ whole genome shotgun (WGS) entry which is preliminary data.</text>
</comment>
<name>A0AAE0HSW6_9PEZI</name>
<dbReference type="PANTHER" id="PTHR24180:SF45">
    <property type="entry name" value="POLY [ADP-RIBOSE] POLYMERASE TANKYRASE"/>
    <property type="match status" value="1"/>
</dbReference>
<sequence length="857" mass="94068">MAELLAISASAIALVQAVELACNTVRSISDIKSAPAEARRVGEELQQVRAIVQQVERHVIQNAPVAGSGASASETAAMLHSRILALKEDLDGFQRLVGPYLLQGTTLARLKLRTKWLMGLDKRLAQISERLSTHGGYLQLAFSLYTSHEARSSSIQVRRRLDTLLQAHQGRHGGALFQTGILDAAPAGLLPTAPLTSAVLYGSPKTCAKLLNDAASIIHGLTTDNDGLLCHTSNRMYDWVLSHLYGILHDIFSGQVVQEDGSEWSAEPRAPLLLQRQDNLEGSPMAAAKPPQADSVFARQRRAFLCSPLQAVSSITDSKEVEFYRKALRQHQLDIHLHRLSNQNPASSPPLRGTVSNPWLRQCRLYVAPRSIGTSRIAANGSIVYISELSGGPTSRYHLSKTLATFGVCPNSSPVFEHIKSGNTAAVQRMLSLGLVSPNDRDEEGNSLLWHCLWNPNTRYAICELLLQQNADPSDCNRRGDHALAVLVMDVLPRLRVDGDVTVVDILALIDLLLQFCGANISEACGTLCYKSRKGVQVATAGLLHCAIPRQRQESNSEFVVSQLPVVFSRLVRGVRESNMDLELIDKNGNTALLYTLFYHPGPVVTMVETSTFLIDAGADVRVTNKHSEGGLHLLCRRLSACSRQNLPKEEKEGITNLLAQLMTQGLDPVARNNVGYTPIDAAMSPAVWPLLCSALKQIGRDMREELRLLDLASGVTTLSEAEYEAKFCEAVRLKGTTSSLRIPSDPLASRGSAAVETSDGGQDRRGICYICGQGPDEFFRDAPFDEFYTGVVVELGEGIHMVEHKHYDWAECLAVHEEDSCHTLDYHPAEMAIDRLKERSWRRHVAVIFEERGLLS</sequence>
<evidence type="ECO:0000313" key="5">
    <source>
        <dbReference type="Proteomes" id="UP001283341"/>
    </source>
</evidence>
<dbReference type="PANTHER" id="PTHR24180">
    <property type="entry name" value="CYCLIN-DEPENDENT KINASE INHIBITOR 2C-RELATED"/>
    <property type="match status" value="1"/>
</dbReference>
<gene>
    <name evidence="4" type="ORF">B0H66DRAFT_595883</name>
</gene>
<proteinExistence type="predicted"/>
<dbReference type="AlphaFoldDB" id="A0AAE0HSW6"/>
<feature type="chain" id="PRO_5042283282" evidence="3">
    <location>
        <begin position="18"/>
        <end position="857"/>
    </location>
</feature>